<evidence type="ECO:0000259" key="2">
    <source>
        <dbReference type="Pfam" id="PF04945"/>
    </source>
</evidence>
<dbReference type="Proteomes" id="UP001185092">
    <property type="component" value="Unassembled WGS sequence"/>
</dbReference>
<dbReference type="NCBIfam" id="NF041384">
    <property type="entry name" value="YHS_seleno_dom"/>
    <property type="match status" value="1"/>
</dbReference>
<dbReference type="InterPro" id="IPR012348">
    <property type="entry name" value="RNR-like"/>
</dbReference>
<dbReference type="Pfam" id="PF04945">
    <property type="entry name" value="YHS"/>
    <property type="match status" value="1"/>
</dbReference>
<evidence type="ECO:0000313" key="3">
    <source>
        <dbReference type="EMBL" id="MDR6239356.1"/>
    </source>
</evidence>
<organism evidence="3 4">
    <name type="scientific">Aureibacter tunicatorum</name>
    <dbReference type="NCBI Taxonomy" id="866807"/>
    <lineage>
        <taxon>Bacteria</taxon>
        <taxon>Pseudomonadati</taxon>
        <taxon>Bacteroidota</taxon>
        <taxon>Cytophagia</taxon>
        <taxon>Cytophagales</taxon>
        <taxon>Persicobacteraceae</taxon>
        <taxon>Aureibacter</taxon>
    </lineage>
</organism>
<feature type="chain" id="PRO_5042051746" evidence="1">
    <location>
        <begin position="21"/>
        <end position="150"/>
    </location>
</feature>
<keyword evidence="4" id="KW-1185">Reference proteome</keyword>
<dbReference type="AlphaFoldDB" id="A0AAE3XP53"/>
<name>A0AAE3XP53_9BACT</name>
<feature type="domain" description="YHS" evidence="2">
    <location>
        <begin position="49"/>
        <end position="85"/>
    </location>
</feature>
<gene>
    <name evidence="3" type="ORF">HNQ88_002393</name>
</gene>
<comment type="caution">
    <text evidence="3">The sequence shown here is derived from an EMBL/GenBank/DDBJ whole genome shotgun (WGS) entry which is preliminary data.</text>
</comment>
<dbReference type="SUPFAM" id="SSF47240">
    <property type="entry name" value="Ferritin-like"/>
    <property type="match status" value="1"/>
</dbReference>
<dbReference type="InterPro" id="IPR007029">
    <property type="entry name" value="YHS_dom"/>
</dbReference>
<feature type="signal peptide" evidence="1">
    <location>
        <begin position="1"/>
        <end position="20"/>
    </location>
</feature>
<evidence type="ECO:0000313" key="4">
    <source>
        <dbReference type="Proteomes" id="UP001185092"/>
    </source>
</evidence>
<reference evidence="3" key="1">
    <citation type="submission" date="2023-07" db="EMBL/GenBank/DDBJ databases">
        <title>Genomic Encyclopedia of Type Strains, Phase IV (KMG-IV): sequencing the most valuable type-strain genomes for metagenomic binning, comparative biology and taxonomic classification.</title>
        <authorList>
            <person name="Goeker M."/>
        </authorList>
    </citation>
    <scope>NUCLEOTIDE SEQUENCE</scope>
    <source>
        <strain evidence="3">DSM 26174</strain>
    </source>
</reference>
<sequence>MKTKSLISLIMLLLPLWTMAQESKQYNLEKGVGSKGYDVVSYFDNSAKKGSKKISAEYKGVKYYFSSDANKAKFEKNPEKYAPQYGGWCAYAMGKEAEKVDVDPNTFEIMDGKLYLFYNKFFNNTKEKWDKNPEQLRKLADENWQKILRK</sequence>
<dbReference type="RefSeq" id="WP_309938989.1">
    <property type="nucleotide sequence ID" value="NZ_AP025305.1"/>
</dbReference>
<dbReference type="GO" id="GO:0016491">
    <property type="term" value="F:oxidoreductase activity"/>
    <property type="evidence" value="ECO:0007669"/>
    <property type="project" value="InterPro"/>
</dbReference>
<accession>A0AAE3XP53</accession>
<protein>
    <submittedName>
        <fullName evidence="3">YHS domain-containing protein</fullName>
    </submittedName>
</protein>
<dbReference type="InterPro" id="IPR009078">
    <property type="entry name" value="Ferritin-like_SF"/>
</dbReference>
<dbReference type="EMBL" id="JAVDQD010000002">
    <property type="protein sequence ID" value="MDR6239356.1"/>
    <property type="molecule type" value="Genomic_DNA"/>
</dbReference>
<dbReference type="Gene3D" id="1.10.620.20">
    <property type="entry name" value="Ribonucleotide Reductase, subunit A"/>
    <property type="match status" value="1"/>
</dbReference>
<keyword evidence="1" id="KW-0732">Signal</keyword>
<proteinExistence type="predicted"/>
<evidence type="ECO:0000256" key="1">
    <source>
        <dbReference type="SAM" id="SignalP"/>
    </source>
</evidence>